<organism evidence="1 2">
    <name type="scientific">Clostridium frigoriphilum</name>
    <dbReference type="NCBI Taxonomy" id="443253"/>
    <lineage>
        <taxon>Bacteria</taxon>
        <taxon>Bacillati</taxon>
        <taxon>Bacillota</taxon>
        <taxon>Clostridia</taxon>
        <taxon>Eubacteriales</taxon>
        <taxon>Clostridiaceae</taxon>
        <taxon>Clostridium</taxon>
    </lineage>
</organism>
<dbReference type="RefSeq" id="WP_216256013.1">
    <property type="nucleotide sequence ID" value="NZ_JAZHFS010000054.1"/>
</dbReference>
<reference evidence="1 2" key="1">
    <citation type="submission" date="2023-11" db="EMBL/GenBank/DDBJ databases">
        <title>Draft genome sequence of a psychrophilic Clostridium strain from permafrost water brine.</title>
        <authorList>
            <person name="Shcherbakova V.A."/>
            <person name="Trubitsyn V.E."/>
            <person name="Zakharyuk A.G."/>
        </authorList>
    </citation>
    <scope>NUCLEOTIDE SEQUENCE [LARGE SCALE GENOMIC DNA]</scope>
    <source>
        <strain evidence="1 2">14F</strain>
    </source>
</reference>
<name>A0ABU7UWS0_9CLOT</name>
<comment type="caution">
    <text evidence="1">The sequence shown here is derived from an EMBL/GenBank/DDBJ whole genome shotgun (WGS) entry which is preliminary data.</text>
</comment>
<protein>
    <submittedName>
        <fullName evidence="1">Uncharacterized protein</fullName>
    </submittedName>
</protein>
<dbReference type="Proteomes" id="UP001498469">
    <property type="component" value="Unassembled WGS sequence"/>
</dbReference>
<gene>
    <name evidence="1" type="ORF">SJI18_24180</name>
</gene>
<sequence length="287" mass="30987">MTSNYQIVAGAGIGVAMKSMMETGDAPDCLKTCITETKGYGKTVSSVLKDPVILAEGMAQSASDTVEEKGIAYSTSYVLGGVLLTKGLNKVSSVSKAGEVVDVEKNVLKVDKGVSDTDIIKSVGLDKVKMDEIVSMSKGSRPQPSTYLSNDYMQLHLKQFENGGSFVMTKQQYMRFVEGNPYIGCPDNTQFIAPKDFMDKIDNTAKGDISVYEKKLGFDDGHFSSQGGLVRFDIKNPNDINLRIPSGNELGANEHWIPGGYTDGGTAEAITDSIPNNIDSVDIKFFK</sequence>
<accession>A0ABU7UWS0</accession>
<keyword evidence="2" id="KW-1185">Reference proteome</keyword>
<evidence type="ECO:0000313" key="1">
    <source>
        <dbReference type="EMBL" id="MEF2115371.1"/>
    </source>
</evidence>
<evidence type="ECO:0000313" key="2">
    <source>
        <dbReference type="Proteomes" id="UP001498469"/>
    </source>
</evidence>
<dbReference type="EMBL" id="JAZHFS010000054">
    <property type="protein sequence ID" value="MEF2115371.1"/>
    <property type="molecule type" value="Genomic_DNA"/>
</dbReference>
<proteinExistence type="predicted"/>